<organism evidence="15 16">
    <name type="scientific">Shinella granuli</name>
    <dbReference type="NCBI Taxonomy" id="323621"/>
    <lineage>
        <taxon>Bacteria</taxon>
        <taxon>Pseudomonadati</taxon>
        <taxon>Pseudomonadota</taxon>
        <taxon>Alphaproteobacteria</taxon>
        <taxon>Hyphomicrobiales</taxon>
        <taxon>Rhizobiaceae</taxon>
        <taxon>Shinella</taxon>
    </lineage>
</organism>
<dbReference type="Pfam" id="PF01225">
    <property type="entry name" value="Mur_ligase"/>
    <property type="match status" value="1"/>
</dbReference>
<dbReference type="AlphaFoldDB" id="A0A4R2D438"/>
<evidence type="ECO:0000256" key="6">
    <source>
        <dbReference type="ARBA" id="ARBA00022960"/>
    </source>
</evidence>
<dbReference type="UniPathway" id="UPA00219"/>
<dbReference type="SUPFAM" id="SSF53623">
    <property type="entry name" value="MurD-like peptide ligases, catalytic domain"/>
    <property type="match status" value="1"/>
</dbReference>
<dbReference type="GO" id="GO:0009252">
    <property type="term" value="P:peptidoglycan biosynthetic process"/>
    <property type="evidence" value="ECO:0007669"/>
    <property type="project" value="UniProtKB-UniRule"/>
</dbReference>
<comment type="subcellular location">
    <subcellularLocation>
        <location evidence="10 11">Cytoplasm</location>
    </subcellularLocation>
</comment>
<dbReference type="NCBIfam" id="TIGR01143">
    <property type="entry name" value="murF"/>
    <property type="match status" value="1"/>
</dbReference>
<evidence type="ECO:0000256" key="9">
    <source>
        <dbReference type="ARBA" id="ARBA00023316"/>
    </source>
</evidence>
<comment type="function">
    <text evidence="10 11">Involved in cell wall formation. Catalyzes the final step in the synthesis of UDP-N-acetylmuramoyl-pentapeptide, the precursor of murein.</text>
</comment>
<evidence type="ECO:0000256" key="3">
    <source>
        <dbReference type="ARBA" id="ARBA00022618"/>
    </source>
</evidence>
<dbReference type="GO" id="GO:0008360">
    <property type="term" value="P:regulation of cell shape"/>
    <property type="evidence" value="ECO:0007669"/>
    <property type="project" value="UniProtKB-KW"/>
</dbReference>
<dbReference type="SUPFAM" id="SSF53244">
    <property type="entry name" value="MurD-like peptide ligases, peptide-binding domain"/>
    <property type="match status" value="1"/>
</dbReference>
<dbReference type="GO" id="GO:0071555">
    <property type="term" value="P:cell wall organization"/>
    <property type="evidence" value="ECO:0007669"/>
    <property type="project" value="UniProtKB-KW"/>
</dbReference>
<evidence type="ECO:0000256" key="2">
    <source>
        <dbReference type="ARBA" id="ARBA00022598"/>
    </source>
</evidence>
<dbReference type="GO" id="GO:0008766">
    <property type="term" value="F:UDP-N-acetylmuramoylalanyl-D-glutamyl-2,6-diaminopimelate-D-alanyl-D-alanine ligase activity"/>
    <property type="evidence" value="ECO:0007669"/>
    <property type="project" value="RHEA"/>
</dbReference>
<reference evidence="15 16" key="1">
    <citation type="submission" date="2019-03" db="EMBL/GenBank/DDBJ databases">
        <title>Genomic Encyclopedia of Type Strains, Phase IV (KMG-IV): sequencing the most valuable type-strain genomes for metagenomic binning, comparative biology and taxonomic classification.</title>
        <authorList>
            <person name="Goeker M."/>
        </authorList>
    </citation>
    <scope>NUCLEOTIDE SEQUENCE [LARGE SCALE GENOMIC DNA]</scope>
    <source>
        <strain evidence="15 16">DSM 18401</strain>
    </source>
</reference>
<keyword evidence="7 10" id="KW-0573">Peptidoglycan synthesis</keyword>
<sequence>MKWLWTTPDLVAALHGRPIGNLPQGVTGISIDSRNIAPGEAFFAIKGDRVDGHDFASFAVANGAALLVVSEGKLPALGRLVTPMIVVPDVLQALVDLGCAARDRTAARIVAVTGSVGKTTTKEMLRQALSPSGSVHASVASFNNHWGVPLTLARMPETTDYGVFEIGMNHPGEIRPLVAMVRPHVAMITTIAPAHLGNFRDLEEIAAAKAEIFEGVVPGGHALLNRDNEQFAFLEKAAQAAGVSHVHSFGADPTAEFRLLDFIPSAEGGLLRAAVGGQTLEVPMGAPGRHIAENAVAVLGAVHLAGGDIEKAMAGLATMQAEKGRGRRYRLAKDGGWFTLIDESYNANPASMRATIALLRDAEPHGRGRRIAVLGDMLEMGEHSLLVHAGLAEPLLEAGIGDVWLGGPDMAALRDVLPEGVATEYRDTADALAAHALDAVQPGDVLVVKSSKGTGFSRIVAALLDKYPTFPEREREL</sequence>
<dbReference type="EMBL" id="SLVX01000001">
    <property type="protein sequence ID" value="TCN48623.1"/>
    <property type="molecule type" value="Genomic_DNA"/>
</dbReference>
<dbReference type="Pfam" id="PF08245">
    <property type="entry name" value="Mur_ligase_M"/>
    <property type="match status" value="1"/>
</dbReference>
<evidence type="ECO:0000256" key="8">
    <source>
        <dbReference type="ARBA" id="ARBA00023306"/>
    </source>
</evidence>
<evidence type="ECO:0000259" key="14">
    <source>
        <dbReference type="Pfam" id="PF08245"/>
    </source>
</evidence>
<dbReference type="GO" id="GO:0005524">
    <property type="term" value="F:ATP binding"/>
    <property type="evidence" value="ECO:0007669"/>
    <property type="project" value="UniProtKB-UniRule"/>
</dbReference>
<comment type="pathway">
    <text evidence="10 11">Cell wall biogenesis; peptidoglycan biosynthesis.</text>
</comment>
<dbReference type="SUPFAM" id="SSF63418">
    <property type="entry name" value="MurE/MurF N-terminal domain"/>
    <property type="match status" value="1"/>
</dbReference>
<evidence type="ECO:0000256" key="4">
    <source>
        <dbReference type="ARBA" id="ARBA00022741"/>
    </source>
</evidence>
<evidence type="ECO:0000313" key="16">
    <source>
        <dbReference type="Proteomes" id="UP000295351"/>
    </source>
</evidence>
<keyword evidence="9 10" id="KW-0961">Cell wall biogenesis/degradation</keyword>
<dbReference type="Gene3D" id="3.40.1390.10">
    <property type="entry name" value="MurE/MurF, N-terminal domain"/>
    <property type="match status" value="1"/>
</dbReference>
<dbReference type="InterPro" id="IPR036565">
    <property type="entry name" value="Mur-like_cat_sf"/>
</dbReference>
<dbReference type="NCBIfam" id="NF010693">
    <property type="entry name" value="PRK14093.1"/>
    <property type="match status" value="1"/>
</dbReference>
<evidence type="ECO:0000256" key="5">
    <source>
        <dbReference type="ARBA" id="ARBA00022840"/>
    </source>
</evidence>
<dbReference type="Gene3D" id="3.40.1190.10">
    <property type="entry name" value="Mur-like, catalytic domain"/>
    <property type="match status" value="1"/>
</dbReference>
<feature type="domain" description="Mur ligase C-terminal" evidence="13">
    <location>
        <begin position="336"/>
        <end position="451"/>
    </location>
</feature>
<dbReference type="InterPro" id="IPR013221">
    <property type="entry name" value="Mur_ligase_cen"/>
</dbReference>
<dbReference type="InterPro" id="IPR036615">
    <property type="entry name" value="Mur_ligase_C_dom_sf"/>
</dbReference>
<dbReference type="InterPro" id="IPR005863">
    <property type="entry name" value="UDP-N-AcMur_synth"/>
</dbReference>
<evidence type="ECO:0000256" key="1">
    <source>
        <dbReference type="ARBA" id="ARBA00022490"/>
    </source>
</evidence>
<keyword evidence="16" id="KW-1185">Reference proteome</keyword>
<keyword evidence="6 10" id="KW-0133">Cell shape</keyword>
<dbReference type="PANTHER" id="PTHR43024:SF1">
    <property type="entry name" value="UDP-N-ACETYLMURAMOYL-TRIPEPTIDE--D-ALANYL-D-ALANINE LIGASE"/>
    <property type="match status" value="1"/>
</dbReference>
<dbReference type="InterPro" id="IPR035911">
    <property type="entry name" value="MurE/MurF_N"/>
</dbReference>
<comment type="caution">
    <text evidence="15">The sequence shown here is derived from an EMBL/GenBank/DDBJ whole genome shotgun (WGS) entry which is preliminary data.</text>
</comment>
<dbReference type="InterPro" id="IPR051046">
    <property type="entry name" value="MurCDEF_CellWall_CoF430Synth"/>
</dbReference>
<accession>A0A4R2D438</accession>
<dbReference type="RefSeq" id="WP_133032864.1">
    <property type="nucleotide sequence ID" value="NZ_BAABEI010000012.1"/>
</dbReference>
<feature type="binding site" evidence="10">
    <location>
        <begin position="114"/>
        <end position="120"/>
    </location>
    <ligand>
        <name>ATP</name>
        <dbReference type="ChEBI" id="CHEBI:30616"/>
    </ligand>
</feature>
<keyword evidence="1 10" id="KW-0963">Cytoplasm</keyword>
<feature type="domain" description="Mur ligase central" evidence="14">
    <location>
        <begin position="112"/>
        <end position="301"/>
    </location>
</feature>
<comment type="similarity">
    <text evidence="10">Belongs to the MurCDEF family. MurF subfamily.</text>
</comment>
<dbReference type="Gene3D" id="3.90.190.20">
    <property type="entry name" value="Mur ligase, C-terminal domain"/>
    <property type="match status" value="1"/>
</dbReference>
<feature type="domain" description="Mur ligase N-terminal catalytic" evidence="12">
    <location>
        <begin position="26"/>
        <end position="97"/>
    </location>
</feature>
<dbReference type="GO" id="GO:0047480">
    <property type="term" value="F:UDP-N-acetylmuramoyl-tripeptide-D-alanyl-D-alanine ligase activity"/>
    <property type="evidence" value="ECO:0007669"/>
    <property type="project" value="UniProtKB-UniRule"/>
</dbReference>
<proteinExistence type="inferred from homology"/>
<dbReference type="HAMAP" id="MF_02019">
    <property type="entry name" value="MurF"/>
    <property type="match status" value="1"/>
</dbReference>
<keyword evidence="3 10" id="KW-0132">Cell division</keyword>
<comment type="catalytic activity">
    <reaction evidence="10 11">
        <text>D-alanyl-D-alanine + UDP-N-acetyl-alpha-D-muramoyl-L-alanyl-gamma-D-glutamyl-meso-2,6-diaminopimelate + ATP = UDP-N-acetyl-alpha-D-muramoyl-L-alanyl-gamma-D-glutamyl-meso-2,6-diaminopimeloyl-D-alanyl-D-alanine + ADP + phosphate + H(+)</text>
        <dbReference type="Rhea" id="RHEA:28374"/>
        <dbReference type="ChEBI" id="CHEBI:15378"/>
        <dbReference type="ChEBI" id="CHEBI:30616"/>
        <dbReference type="ChEBI" id="CHEBI:43474"/>
        <dbReference type="ChEBI" id="CHEBI:57822"/>
        <dbReference type="ChEBI" id="CHEBI:61386"/>
        <dbReference type="ChEBI" id="CHEBI:83905"/>
        <dbReference type="ChEBI" id="CHEBI:456216"/>
        <dbReference type="EC" id="6.3.2.10"/>
    </reaction>
</comment>
<gene>
    <name evidence="10" type="primary">murF</name>
    <name evidence="15" type="ORF">EV665_101360</name>
</gene>
<evidence type="ECO:0000256" key="11">
    <source>
        <dbReference type="RuleBase" id="RU004136"/>
    </source>
</evidence>
<dbReference type="Proteomes" id="UP000295351">
    <property type="component" value="Unassembled WGS sequence"/>
</dbReference>
<keyword evidence="8 10" id="KW-0131">Cell cycle</keyword>
<keyword evidence="5 10" id="KW-0067">ATP-binding</keyword>
<keyword evidence="4 10" id="KW-0547">Nucleotide-binding</keyword>
<evidence type="ECO:0000259" key="13">
    <source>
        <dbReference type="Pfam" id="PF02875"/>
    </source>
</evidence>
<dbReference type="GO" id="GO:0005737">
    <property type="term" value="C:cytoplasm"/>
    <property type="evidence" value="ECO:0007669"/>
    <property type="project" value="UniProtKB-SubCell"/>
</dbReference>
<dbReference type="Pfam" id="PF02875">
    <property type="entry name" value="Mur_ligase_C"/>
    <property type="match status" value="1"/>
</dbReference>
<dbReference type="EC" id="6.3.2.10" evidence="10 11"/>
<dbReference type="InterPro" id="IPR004101">
    <property type="entry name" value="Mur_ligase_C"/>
</dbReference>
<name>A0A4R2D438_SHIGR</name>
<evidence type="ECO:0000256" key="7">
    <source>
        <dbReference type="ARBA" id="ARBA00022984"/>
    </source>
</evidence>
<evidence type="ECO:0000256" key="10">
    <source>
        <dbReference type="HAMAP-Rule" id="MF_02019"/>
    </source>
</evidence>
<evidence type="ECO:0000313" key="15">
    <source>
        <dbReference type="EMBL" id="TCN48623.1"/>
    </source>
</evidence>
<dbReference type="InterPro" id="IPR000713">
    <property type="entry name" value="Mur_ligase_N"/>
</dbReference>
<evidence type="ECO:0000259" key="12">
    <source>
        <dbReference type="Pfam" id="PF01225"/>
    </source>
</evidence>
<dbReference type="GO" id="GO:0051301">
    <property type="term" value="P:cell division"/>
    <property type="evidence" value="ECO:0007669"/>
    <property type="project" value="UniProtKB-KW"/>
</dbReference>
<dbReference type="PANTHER" id="PTHR43024">
    <property type="entry name" value="UDP-N-ACETYLMURAMOYL-TRIPEPTIDE--D-ALANYL-D-ALANINE LIGASE"/>
    <property type="match status" value="1"/>
</dbReference>
<protein>
    <recommendedName>
        <fullName evidence="10 11">UDP-N-acetylmuramoyl-tripeptide--D-alanyl-D-alanine ligase</fullName>
        <ecNumber evidence="10 11">6.3.2.10</ecNumber>
    </recommendedName>
    <alternativeName>
        <fullName evidence="10">D-alanyl-D-alanine-adding enzyme</fullName>
    </alternativeName>
</protein>
<keyword evidence="2 10" id="KW-0436">Ligase</keyword>